<dbReference type="AlphaFoldDB" id="K5VNG8"/>
<evidence type="ECO:0000313" key="1">
    <source>
        <dbReference type="EMBL" id="EKM53008.1"/>
    </source>
</evidence>
<sequence length="141" mass="15914">MFTGSLRSFPLVGEPIIANILVQVARSAPSDNSNETWSVRRIALADTEDDKSPPYFQSLNWPAITSLLPCYPRLEHFQVLCGEEHAAEDFRVLSDKVMEAVNHHRAVTIEHGPELPDGRFLEPMLFGLTERDLARTRQSKV</sequence>
<keyword evidence="2" id="KW-1185">Reference proteome</keyword>
<dbReference type="RefSeq" id="XP_007397716.1">
    <property type="nucleotide sequence ID" value="XM_007397654.1"/>
</dbReference>
<dbReference type="GeneID" id="18917335"/>
<gene>
    <name evidence="1" type="ORF">PHACADRAFT_259181</name>
</gene>
<dbReference type="HOGENOM" id="CLU_1886493_0_0_1"/>
<reference evidence="1 2" key="1">
    <citation type="journal article" date="2012" name="BMC Genomics">
        <title>Comparative genomics of the white-rot fungi, Phanerochaete carnosa and P. chrysosporium, to elucidate the genetic basis of the distinct wood types they colonize.</title>
        <authorList>
            <person name="Suzuki H."/>
            <person name="MacDonald J."/>
            <person name="Syed K."/>
            <person name="Salamov A."/>
            <person name="Hori C."/>
            <person name="Aerts A."/>
            <person name="Henrissat B."/>
            <person name="Wiebenga A."/>
            <person name="vanKuyk P.A."/>
            <person name="Barry K."/>
            <person name="Lindquist E."/>
            <person name="LaButti K."/>
            <person name="Lapidus A."/>
            <person name="Lucas S."/>
            <person name="Coutinho P."/>
            <person name="Gong Y."/>
            <person name="Samejima M."/>
            <person name="Mahadevan R."/>
            <person name="Abou-Zaid M."/>
            <person name="de Vries R.P."/>
            <person name="Igarashi K."/>
            <person name="Yadav J.S."/>
            <person name="Grigoriev I.V."/>
            <person name="Master E.R."/>
        </authorList>
    </citation>
    <scope>NUCLEOTIDE SEQUENCE [LARGE SCALE GENOMIC DNA]</scope>
    <source>
        <strain evidence="1 2">HHB-10118-sp</strain>
    </source>
</reference>
<accession>K5VNG8</accession>
<name>K5VNG8_PHACS</name>
<dbReference type="InParanoid" id="K5VNG8"/>
<protein>
    <submittedName>
        <fullName evidence="1">Uncharacterized protein</fullName>
    </submittedName>
</protein>
<dbReference type="EMBL" id="JH930474">
    <property type="protein sequence ID" value="EKM53008.1"/>
    <property type="molecule type" value="Genomic_DNA"/>
</dbReference>
<dbReference type="Proteomes" id="UP000008370">
    <property type="component" value="Unassembled WGS sequence"/>
</dbReference>
<evidence type="ECO:0000313" key="2">
    <source>
        <dbReference type="Proteomes" id="UP000008370"/>
    </source>
</evidence>
<organism evidence="1 2">
    <name type="scientific">Phanerochaete carnosa (strain HHB-10118-sp)</name>
    <name type="common">White-rot fungus</name>
    <name type="synonym">Peniophora carnosa</name>
    <dbReference type="NCBI Taxonomy" id="650164"/>
    <lineage>
        <taxon>Eukaryota</taxon>
        <taxon>Fungi</taxon>
        <taxon>Dikarya</taxon>
        <taxon>Basidiomycota</taxon>
        <taxon>Agaricomycotina</taxon>
        <taxon>Agaricomycetes</taxon>
        <taxon>Polyporales</taxon>
        <taxon>Phanerochaetaceae</taxon>
        <taxon>Phanerochaete</taxon>
    </lineage>
</organism>
<proteinExistence type="predicted"/>
<dbReference type="KEGG" id="pco:PHACADRAFT_259181"/>